<proteinExistence type="predicted"/>
<feature type="compositionally biased region" description="Polar residues" evidence="1">
    <location>
        <begin position="74"/>
        <end position="88"/>
    </location>
</feature>
<name>Q3S819_HV1</name>
<feature type="region of interest" description="Disordered" evidence="1">
    <location>
        <begin position="69"/>
        <end position="88"/>
    </location>
</feature>
<evidence type="ECO:0000313" key="2">
    <source>
        <dbReference type="EMBL" id="AAZ91487.1"/>
    </source>
</evidence>
<dbReference type="SUPFAM" id="SSF47353">
    <property type="entry name" value="Retrovirus capsid dimerization domain-like"/>
    <property type="match status" value="1"/>
</dbReference>
<dbReference type="EMBL" id="DQ154961">
    <property type="protein sequence ID" value="AAZ91487.1"/>
    <property type="molecule type" value="Genomic_DNA"/>
</dbReference>
<feature type="non-terminal residue" evidence="2">
    <location>
        <position position="117"/>
    </location>
</feature>
<evidence type="ECO:0000256" key="1">
    <source>
        <dbReference type="SAM" id="MobiDB-lite"/>
    </source>
</evidence>
<dbReference type="Gene3D" id="1.10.1200.30">
    <property type="match status" value="1"/>
</dbReference>
<organismHost>
    <name type="scientific">Homo sapiens</name>
    <name type="common">Human</name>
    <dbReference type="NCBI Taxonomy" id="9606"/>
</organismHost>
<organism evidence="2">
    <name type="scientific">Human immunodeficiency virus type 1</name>
    <name type="common">HIV-1</name>
    <dbReference type="NCBI Taxonomy" id="11676"/>
    <lineage>
        <taxon>Viruses</taxon>
        <taxon>Riboviria</taxon>
        <taxon>Pararnavirae</taxon>
        <taxon>Artverviricota</taxon>
        <taxon>Revtraviricetes</taxon>
        <taxon>Ortervirales</taxon>
        <taxon>Retroviridae</taxon>
        <taxon>Orthoretrovirinae</taxon>
        <taxon>Lentivirus</taxon>
        <taxon>Lentivirus humimdef1</taxon>
    </lineage>
</organism>
<dbReference type="Gene3D" id="1.20.5.760">
    <property type="entry name" value="Single helix bin"/>
    <property type="match status" value="1"/>
</dbReference>
<protein>
    <submittedName>
        <fullName evidence="2">Gag protein</fullName>
    </submittedName>
</protein>
<sequence>RPRQHFGHKTRAKEPFRDYVDRVLSNLKSLNKLLKMYKIGCQTPCWVQNAEPRLYDHFKSIRARGLIRRDDDSMSGSGRTQPQSKSLLRQLSQATNASIMMQKSNFKSPKRIIKCFN</sequence>
<gene>
    <name evidence="2" type="primary">gag</name>
</gene>
<accession>Q3S819</accession>
<feature type="non-terminal residue" evidence="2">
    <location>
        <position position="1"/>
    </location>
</feature>
<reference evidence="2" key="1">
    <citation type="submission" date="2005-08" db="EMBL/GenBank/DDBJ databases">
        <title>Genomic Diversity of HIV-1 subtypes in Northern Kenya.</title>
        <authorList>
            <person name="Khamadi S.A."/>
            <person name="Ochieng W."/>
            <person name="Lihana R.W."/>
            <person name="Kiptoo M.K."/>
            <person name="Kinyua J.G."/>
            <person name="Lagat N."/>
            <person name="Muriuki J."/>
            <person name="Mwangi J."/>
            <person name="Pelle R."/>
            <person name="Muigai A."/>
            <person name="Carter J."/>
            <person name="Yamada R."/>
            <person name="Mpoke S."/>
        </authorList>
    </citation>
    <scope>NUCLEOTIDE SEQUENCE</scope>
    <source>
        <strain evidence="2">MYSL1030</strain>
    </source>
</reference>
<dbReference type="InterPro" id="IPR008916">
    <property type="entry name" value="Retrov_capsid_C"/>
</dbReference>